<keyword evidence="3" id="KW-0812">Transmembrane</keyword>
<evidence type="ECO:0000256" key="2">
    <source>
        <dbReference type="SAM" id="MobiDB-lite"/>
    </source>
</evidence>
<evidence type="ECO:0000256" key="3">
    <source>
        <dbReference type="SAM" id="Phobius"/>
    </source>
</evidence>
<gene>
    <name evidence="4" type="ORF">ODALV1_LOCUS21068</name>
</gene>
<sequence>MSHSKKRKSLQQKKKQKQVEDDYKEPHKKDSYEIVPCITKRTVSLSGNPSSSSSFVYSWWSFVGKFLSCTQIFQVLLFITKVGFWSWRTVIEDDSPSHFYALVEHVFLLSFMLLMGTVTGNQFLLGLGTTGCHFAKQVGLLVCVSLIVLWSSLLNGIRKCRSQFQLLRNKVASGLLWCDKTWNVIGEGIKGILENLSRLGKRNKIDCCERPDFNMASSVQENTPPWEMGSIAFPRNSHGRGGRPELGCHIAWIDEMIPDLLAPEMKEKLFKGVLDTVSDWIKDSSDIIVSGCTVINTRLMMAAFNAYLSEYSEALDWLTEALALIKKTSFQRTQHDQAYHFLIAANFSLITEMLHLQTGSREVEDSHKVLQSLPTTFDKDDDKFQSVLVMSKGMLAYQMRCEDSQLFNFRKATILDPDTAEWHRSLYKGLRTRRRKLDPGSGPTKEEVDAITKAYDLDSDCCLNQTQYACMLDEQLKGRRDYPNNETKESVSEEIIDLIVKAIEKNPEDKWAHVRLAEVYGYGTYPNLDKDQGEILFLECEERWPNSSMVLHKFGKYYQKSGNWTKALDYFTRGLDADLENFPCLMDCLKCVSKYTGDQTQLLHLVDRCLPVHCFNKLQVTTLLLAKGLLFWKMNDTDGTKKMEACDLWVEAAMKNPTGPGRYTIVQTITRGFWDILGKYTVEIPELIDILIQMLPLPDADSCTDNKKKKAIKNLLDELRSIGSRRPVRMPAFHQYNASAASLRHRSSSVSSIDSTISTNSSDSYLTAKSFWSDRTSRSSSVVDGDYNWRFGSAPETNGILSNYQQQPRDRLNYFSASNSSAFKPASARGMQTKGPSNKSYADVDSDWRR</sequence>
<keyword evidence="3" id="KW-1133">Transmembrane helix</keyword>
<keyword evidence="1" id="KW-0802">TPR repeat</keyword>
<dbReference type="SUPFAM" id="SSF48452">
    <property type="entry name" value="TPR-like"/>
    <property type="match status" value="2"/>
</dbReference>
<evidence type="ECO:0000313" key="4">
    <source>
        <dbReference type="EMBL" id="CAL8125663.1"/>
    </source>
</evidence>
<feature type="compositionally biased region" description="Basic residues" evidence="2">
    <location>
        <begin position="1"/>
        <end position="16"/>
    </location>
</feature>
<name>A0ABP1RCQ7_9HEXA</name>
<protein>
    <submittedName>
        <fullName evidence="4">Uncharacterized protein</fullName>
    </submittedName>
</protein>
<proteinExistence type="predicted"/>
<dbReference type="Gene3D" id="1.25.40.10">
    <property type="entry name" value="Tetratricopeptide repeat domain"/>
    <property type="match status" value="1"/>
</dbReference>
<dbReference type="SMART" id="SM00028">
    <property type="entry name" value="TPR"/>
    <property type="match status" value="2"/>
</dbReference>
<keyword evidence="3" id="KW-0472">Membrane</keyword>
<dbReference type="InterPro" id="IPR011990">
    <property type="entry name" value="TPR-like_helical_dom_sf"/>
</dbReference>
<feature type="repeat" description="TPR" evidence="1">
    <location>
        <begin position="548"/>
        <end position="581"/>
    </location>
</feature>
<organism evidence="4 5">
    <name type="scientific">Orchesella dallaii</name>
    <dbReference type="NCBI Taxonomy" id="48710"/>
    <lineage>
        <taxon>Eukaryota</taxon>
        <taxon>Metazoa</taxon>
        <taxon>Ecdysozoa</taxon>
        <taxon>Arthropoda</taxon>
        <taxon>Hexapoda</taxon>
        <taxon>Collembola</taxon>
        <taxon>Entomobryomorpha</taxon>
        <taxon>Entomobryoidea</taxon>
        <taxon>Orchesellidae</taxon>
        <taxon>Orchesellinae</taxon>
        <taxon>Orchesella</taxon>
    </lineage>
</organism>
<feature type="transmembrane region" description="Helical" evidence="3">
    <location>
        <begin position="99"/>
        <end position="118"/>
    </location>
</feature>
<feature type="compositionally biased region" description="Basic and acidic residues" evidence="2">
    <location>
        <begin position="17"/>
        <end position="27"/>
    </location>
</feature>
<keyword evidence="5" id="KW-1185">Reference proteome</keyword>
<dbReference type="Proteomes" id="UP001642540">
    <property type="component" value="Unassembled WGS sequence"/>
</dbReference>
<feature type="region of interest" description="Disordered" evidence="2">
    <location>
        <begin position="825"/>
        <end position="850"/>
    </location>
</feature>
<feature type="region of interest" description="Disordered" evidence="2">
    <location>
        <begin position="1"/>
        <end position="27"/>
    </location>
</feature>
<dbReference type="InterPro" id="IPR019734">
    <property type="entry name" value="TPR_rpt"/>
</dbReference>
<dbReference type="EMBL" id="CAXLJM020000069">
    <property type="protein sequence ID" value="CAL8125663.1"/>
    <property type="molecule type" value="Genomic_DNA"/>
</dbReference>
<evidence type="ECO:0000313" key="5">
    <source>
        <dbReference type="Proteomes" id="UP001642540"/>
    </source>
</evidence>
<feature type="transmembrane region" description="Helical" evidence="3">
    <location>
        <begin position="138"/>
        <end position="157"/>
    </location>
</feature>
<evidence type="ECO:0000256" key="1">
    <source>
        <dbReference type="PROSITE-ProRule" id="PRU00339"/>
    </source>
</evidence>
<comment type="caution">
    <text evidence="4">The sequence shown here is derived from an EMBL/GenBank/DDBJ whole genome shotgun (WGS) entry which is preliminary data.</text>
</comment>
<reference evidence="4 5" key="1">
    <citation type="submission" date="2024-08" db="EMBL/GenBank/DDBJ databases">
        <authorList>
            <person name="Cucini C."/>
            <person name="Frati F."/>
        </authorList>
    </citation>
    <scope>NUCLEOTIDE SEQUENCE [LARGE SCALE GENOMIC DNA]</scope>
</reference>
<accession>A0ABP1RCQ7</accession>
<dbReference type="PROSITE" id="PS50005">
    <property type="entry name" value="TPR"/>
    <property type="match status" value="1"/>
</dbReference>